<dbReference type="GO" id="GO:0043531">
    <property type="term" value="F:ADP binding"/>
    <property type="evidence" value="ECO:0007669"/>
    <property type="project" value="InterPro"/>
</dbReference>
<comment type="similarity">
    <text evidence="1">Belongs to the AfsR/DnrI/RedD regulatory family.</text>
</comment>
<dbReference type="PRINTS" id="PR00364">
    <property type="entry name" value="DISEASERSIST"/>
</dbReference>
<feature type="compositionally biased region" description="Low complexity" evidence="7">
    <location>
        <begin position="263"/>
        <end position="293"/>
    </location>
</feature>
<dbReference type="InterPro" id="IPR016032">
    <property type="entry name" value="Sig_transdc_resp-reg_C-effctor"/>
</dbReference>
<evidence type="ECO:0000256" key="5">
    <source>
        <dbReference type="ARBA" id="ARBA00023163"/>
    </source>
</evidence>
<keyword evidence="10" id="KW-1185">Reference proteome</keyword>
<dbReference type="eggNOG" id="COG3629">
    <property type="taxonomic scope" value="Bacteria"/>
</dbReference>
<dbReference type="SUPFAM" id="SSF46894">
    <property type="entry name" value="C-terminal effector domain of the bipartite response regulators"/>
    <property type="match status" value="1"/>
</dbReference>
<keyword evidence="4 6" id="KW-0238">DNA-binding</keyword>
<evidence type="ECO:0000256" key="4">
    <source>
        <dbReference type="ARBA" id="ARBA00023125"/>
    </source>
</evidence>
<gene>
    <name evidence="9" type="ORF">AQ490_23850</name>
</gene>
<evidence type="ECO:0000313" key="10">
    <source>
        <dbReference type="Proteomes" id="UP000050867"/>
    </source>
</evidence>
<keyword evidence="5" id="KW-0804">Transcription</keyword>
<feature type="region of interest" description="Disordered" evidence="7">
    <location>
        <begin position="251"/>
        <end position="372"/>
    </location>
</feature>
<dbReference type="InterPro" id="IPR005158">
    <property type="entry name" value="BTAD"/>
</dbReference>
<dbReference type="OrthoDB" id="581105at2"/>
<dbReference type="Gene3D" id="3.40.50.300">
    <property type="entry name" value="P-loop containing nucleotide triphosphate hydrolases"/>
    <property type="match status" value="1"/>
</dbReference>
<evidence type="ECO:0000259" key="8">
    <source>
        <dbReference type="PROSITE" id="PS51755"/>
    </source>
</evidence>
<dbReference type="CDD" id="cd15831">
    <property type="entry name" value="BTAD"/>
    <property type="match status" value="1"/>
</dbReference>
<dbReference type="EMBL" id="LLZU01000019">
    <property type="protein sequence ID" value="KRV48690.1"/>
    <property type="molecule type" value="Genomic_DNA"/>
</dbReference>
<protein>
    <recommendedName>
        <fullName evidence="8">OmpR/PhoB-type domain-containing protein</fullName>
    </recommendedName>
</protein>
<dbReference type="Gene3D" id="1.25.40.10">
    <property type="entry name" value="Tetratricopeptide repeat domain"/>
    <property type="match status" value="2"/>
</dbReference>
<dbReference type="Gene3D" id="1.10.10.10">
    <property type="entry name" value="Winged helix-like DNA-binding domain superfamily/Winged helix DNA-binding domain"/>
    <property type="match status" value="1"/>
</dbReference>
<evidence type="ECO:0000256" key="2">
    <source>
        <dbReference type="ARBA" id="ARBA00023012"/>
    </source>
</evidence>
<dbReference type="PANTHER" id="PTHR35807:SF1">
    <property type="entry name" value="TRANSCRIPTIONAL REGULATOR REDD"/>
    <property type="match status" value="1"/>
</dbReference>
<dbReference type="GO" id="GO:0006355">
    <property type="term" value="P:regulation of DNA-templated transcription"/>
    <property type="evidence" value="ECO:0007669"/>
    <property type="project" value="InterPro"/>
</dbReference>
<evidence type="ECO:0000313" key="9">
    <source>
        <dbReference type="EMBL" id="KRV48690.1"/>
    </source>
</evidence>
<keyword evidence="3" id="KW-0805">Transcription regulation</keyword>
<reference evidence="9 10" key="1">
    <citation type="submission" date="2015-10" db="EMBL/GenBank/DDBJ databases">
        <title>Draft genome sequence of pyrrolomycin-producing Streptomyces vitaminophilus.</title>
        <authorList>
            <person name="Graham D.E."/>
            <person name="Mahan K.M."/>
            <person name="Klingeman D.M."/>
            <person name="Hettich R.L."/>
            <person name="Parry R.J."/>
        </authorList>
    </citation>
    <scope>NUCLEOTIDE SEQUENCE [LARGE SCALE GENOMIC DNA]</scope>
    <source>
        <strain evidence="9 10">ATCC 31673</strain>
    </source>
</reference>
<evidence type="ECO:0000256" key="1">
    <source>
        <dbReference type="ARBA" id="ARBA00005820"/>
    </source>
</evidence>
<evidence type="ECO:0000256" key="6">
    <source>
        <dbReference type="PROSITE-ProRule" id="PRU01091"/>
    </source>
</evidence>
<name>A0A0T6LS97_WENVI</name>
<organism evidence="9 10">
    <name type="scientific">Wenjunlia vitaminophila</name>
    <name type="common">Streptomyces vitaminophilus</name>
    <dbReference type="NCBI Taxonomy" id="76728"/>
    <lineage>
        <taxon>Bacteria</taxon>
        <taxon>Bacillati</taxon>
        <taxon>Actinomycetota</taxon>
        <taxon>Actinomycetes</taxon>
        <taxon>Kitasatosporales</taxon>
        <taxon>Streptomycetaceae</taxon>
        <taxon>Wenjunlia</taxon>
    </lineage>
</organism>
<dbReference type="InterPro" id="IPR019734">
    <property type="entry name" value="TPR_rpt"/>
</dbReference>
<dbReference type="SUPFAM" id="SSF52540">
    <property type="entry name" value="P-loop containing nucleoside triphosphate hydrolases"/>
    <property type="match status" value="1"/>
</dbReference>
<dbReference type="PROSITE" id="PS51755">
    <property type="entry name" value="OMPR_PHOB"/>
    <property type="match status" value="1"/>
</dbReference>
<dbReference type="SMART" id="SM00862">
    <property type="entry name" value="Trans_reg_C"/>
    <property type="match status" value="1"/>
</dbReference>
<dbReference type="SMART" id="SM01043">
    <property type="entry name" value="BTAD"/>
    <property type="match status" value="1"/>
</dbReference>
<dbReference type="eggNOG" id="COG0457">
    <property type="taxonomic scope" value="Bacteria"/>
</dbReference>
<dbReference type="SMART" id="SM00028">
    <property type="entry name" value="TPR"/>
    <property type="match status" value="6"/>
</dbReference>
<dbReference type="SUPFAM" id="SSF48452">
    <property type="entry name" value="TPR-like"/>
    <property type="match status" value="3"/>
</dbReference>
<dbReference type="Pfam" id="PF13424">
    <property type="entry name" value="TPR_12"/>
    <property type="match status" value="2"/>
</dbReference>
<dbReference type="PANTHER" id="PTHR35807">
    <property type="entry name" value="TRANSCRIPTIONAL REGULATOR REDD-RELATED"/>
    <property type="match status" value="1"/>
</dbReference>
<dbReference type="STRING" id="76728.AQ490_23850"/>
<dbReference type="GO" id="GO:0000160">
    <property type="term" value="P:phosphorelay signal transduction system"/>
    <property type="evidence" value="ECO:0007669"/>
    <property type="project" value="UniProtKB-KW"/>
</dbReference>
<dbReference type="InterPro" id="IPR011990">
    <property type="entry name" value="TPR-like_helical_dom_sf"/>
</dbReference>
<evidence type="ECO:0000256" key="3">
    <source>
        <dbReference type="ARBA" id="ARBA00023015"/>
    </source>
</evidence>
<feature type="domain" description="OmpR/PhoB-type" evidence="8">
    <location>
        <begin position="1"/>
        <end position="95"/>
    </location>
</feature>
<feature type="DNA-binding region" description="OmpR/PhoB-type" evidence="6">
    <location>
        <begin position="1"/>
        <end position="95"/>
    </location>
</feature>
<dbReference type="InterPro" id="IPR001867">
    <property type="entry name" value="OmpR/PhoB-type_DNA-bd"/>
</dbReference>
<dbReference type="InterPro" id="IPR027417">
    <property type="entry name" value="P-loop_NTPase"/>
</dbReference>
<dbReference type="AlphaFoldDB" id="A0A0T6LS97"/>
<dbReference type="InterPro" id="IPR036388">
    <property type="entry name" value="WH-like_DNA-bd_sf"/>
</dbReference>
<keyword evidence="2" id="KW-0902">Two-component regulatory system</keyword>
<dbReference type="Pfam" id="PF03704">
    <property type="entry name" value="BTAD"/>
    <property type="match status" value="1"/>
</dbReference>
<sequence>MEFCVLGPLEVRHEGCPLPLGAPRTRAVLAILLATPGRLVAVDQFVDELWPQQPPPDARALVYGYVSRLRRALRPAGPDTARRLVTRRPGYLLDVSDEELDLHRYQRLLAQARLAQQAGHPEHCVTLLGRAERLWRGQPLADVPPTPTVTATTARLQELRLAALEDRFDTALAIGEHAGLVAELTELVAAHPLRERLVGQLMLALHRAGRTAHALHAYQRLRQRLADDLGIDPGPDLRELELAILRGQVDAPASLPPGPTPPRGAGATATTTGAGRPRTTPVATAPTSPTDPVRPSRADGRGPALRSAPADARGTASGPTRSAPTRSAPAGAGPVGPERDGATTRGPEQATPDPEAATVLPPPAQLPADLASFTGRGPELAQLLRYRDIEGPTAVVIHAIDGMAGVGKSSLALRAGHRLAPHFPDGQLFIDLHGFAEGMAPVDPADALNTLLRGLGVPGEHVPHGVAERSALFRSLLANRRALLVLDNAATEDQVRPLLPGAPGCLVLITSRNRLTGLDDARPLSMDVLPMSDAVALLTTVLGQERLVGESPELLEEVARLCGRLPLALRIVANRMRSRPAWTLAHLCERLGDQEQRLAELEAGDRGVAAAFQLSYRQLTGPQRRLFRLLGLHPGPDIDVWAAAALLETGRAETGRLLEALVDAHLLRSSQPGRFHFHDLLRRHAAETAQREESPAERHAALGRLLDHYVHTASVAMDVMAPHGRHRRPRIAPPRSGCPPMAGLSEALAVLDAERCNLLAAADLGVRLGHQHHVSHLSTILGRYLQARSLNSEALTLHRQALLAARCNEDLAGESRALFELGLVQVRLARFGEALASLSRSLVLVRRTGDRSQEVATLCAVGIAGHWLGQRREALAHLRTALDLVRQYDNAPDRAAVLKDLARIEAGLGHLDEARQHLEQALTVFRELDNPWGTHRALNELAHVTRMQGQPEAALRTHRQVLSFTREAGDHDLEIPALDGVGRALRACGELEQALVHHRTALARATQIHRSAHQARAHAAIAEIEDSRGRREVALRHWERALDLYRDLGMPEADEVGARLRAAGRLPVEHPR</sequence>
<comment type="caution">
    <text evidence="9">The sequence shown here is derived from an EMBL/GenBank/DDBJ whole genome shotgun (WGS) entry which is preliminary data.</text>
</comment>
<dbReference type="InterPro" id="IPR051677">
    <property type="entry name" value="AfsR-DnrI-RedD_regulator"/>
</dbReference>
<dbReference type="GO" id="GO:0003677">
    <property type="term" value="F:DNA binding"/>
    <property type="evidence" value="ECO:0007669"/>
    <property type="project" value="UniProtKB-UniRule"/>
</dbReference>
<dbReference type="Pfam" id="PF00486">
    <property type="entry name" value="Trans_reg_C"/>
    <property type="match status" value="1"/>
</dbReference>
<dbReference type="RefSeq" id="WP_018385329.1">
    <property type="nucleotide sequence ID" value="NZ_LLZU01000019.1"/>
</dbReference>
<proteinExistence type="inferred from homology"/>
<accession>A0A0T6LS97</accession>
<dbReference type="Proteomes" id="UP000050867">
    <property type="component" value="Unassembled WGS sequence"/>
</dbReference>
<evidence type="ECO:0000256" key="7">
    <source>
        <dbReference type="SAM" id="MobiDB-lite"/>
    </source>
</evidence>